<dbReference type="AlphaFoldDB" id="A0AAD4GBH6"/>
<dbReference type="EMBL" id="WHUW01000027">
    <property type="protein sequence ID" value="KAF8434732.1"/>
    <property type="molecule type" value="Genomic_DNA"/>
</dbReference>
<evidence type="ECO:0000313" key="2">
    <source>
        <dbReference type="Proteomes" id="UP001194468"/>
    </source>
</evidence>
<accession>A0AAD4GBH6</accession>
<comment type="caution">
    <text evidence="1">The sequence shown here is derived from an EMBL/GenBank/DDBJ whole genome shotgun (WGS) entry which is preliminary data.</text>
</comment>
<gene>
    <name evidence="1" type="ORF">L210DRAFT_3632583</name>
</gene>
<keyword evidence="2" id="KW-1185">Reference proteome</keyword>
<protein>
    <submittedName>
        <fullName evidence="1">Uncharacterized protein</fullName>
    </submittedName>
</protein>
<reference evidence="1" key="2">
    <citation type="journal article" date="2020" name="Nat. Commun.">
        <title>Large-scale genome sequencing of mycorrhizal fungi provides insights into the early evolution of symbiotic traits.</title>
        <authorList>
            <person name="Miyauchi S."/>
            <person name="Kiss E."/>
            <person name="Kuo A."/>
            <person name="Drula E."/>
            <person name="Kohler A."/>
            <person name="Sanchez-Garcia M."/>
            <person name="Morin E."/>
            <person name="Andreopoulos B."/>
            <person name="Barry K.W."/>
            <person name="Bonito G."/>
            <person name="Buee M."/>
            <person name="Carver A."/>
            <person name="Chen C."/>
            <person name="Cichocki N."/>
            <person name="Clum A."/>
            <person name="Culley D."/>
            <person name="Crous P.W."/>
            <person name="Fauchery L."/>
            <person name="Girlanda M."/>
            <person name="Hayes R.D."/>
            <person name="Keri Z."/>
            <person name="LaButti K."/>
            <person name="Lipzen A."/>
            <person name="Lombard V."/>
            <person name="Magnuson J."/>
            <person name="Maillard F."/>
            <person name="Murat C."/>
            <person name="Nolan M."/>
            <person name="Ohm R.A."/>
            <person name="Pangilinan J."/>
            <person name="Pereira M.F."/>
            <person name="Perotto S."/>
            <person name="Peter M."/>
            <person name="Pfister S."/>
            <person name="Riley R."/>
            <person name="Sitrit Y."/>
            <person name="Stielow J.B."/>
            <person name="Szollosi G."/>
            <person name="Zifcakova L."/>
            <person name="Stursova M."/>
            <person name="Spatafora J.W."/>
            <person name="Tedersoo L."/>
            <person name="Vaario L.M."/>
            <person name="Yamada A."/>
            <person name="Yan M."/>
            <person name="Wang P."/>
            <person name="Xu J."/>
            <person name="Bruns T."/>
            <person name="Baldrian P."/>
            <person name="Vilgalys R."/>
            <person name="Dunand C."/>
            <person name="Henrissat B."/>
            <person name="Grigoriev I.V."/>
            <person name="Hibbett D."/>
            <person name="Nagy L.G."/>
            <person name="Martin F.M."/>
        </authorList>
    </citation>
    <scope>NUCLEOTIDE SEQUENCE</scope>
    <source>
        <strain evidence="1">BED1</strain>
    </source>
</reference>
<sequence>MWSVAQGMTFDQFSIDDIADRAGHPTESILPDNRGPRGIPTSRLECSAASTACRVQRFTSEATRLPDNHQCLQ</sequence>
<name>A0AAD4GBH6_BOLED</name>
<proteinExistence type="predicted"/>
<organism evidence="1 2">
    <name type="scientific">Boletus edulis BED1</name>
    <dbReference type="NCBI Taxonomy" id="1328754"/>
    <lineage>
        <taxon>Eukaryota</taxon>
        <taxon>Fungi</taxon>
        <taxon>Dikarya</taxon>
        <taxon>Basidiomycota</taxon>
        <taxon>Agaricomycotina</taxon>
        <taxon>Agaricomycetes</taxon>
        <taxon>Agaricomycetidae</taxon>
        <taxon>Boletales</taxon>
        <taxon>Boletineae</taxon>
        <taxon>Boletaceae</taxon>
        <taxon>Boletoideae</taxon>
        <taxon>Boletus</taxon>
    </lineage>
</organism>
<dbReference type="Proteomes" id="UP001194468">
    <property type="component" value="Unassembled WGS sequence"/>
</dbReference>
<evidence type="ECO:0000313" key="1">
    <source>
        <dbReference type="EMBL" id="KAF8434732.1"/>
    </source>
</evidence>
<reference evidence="1" key="1">
    <citation type="submission" date="2019-10" db="EMBL/GenBank/DDBJ databases">
        <authorList>
            <consortium name="DOE Joint Genome Institute"/>
            <person name="Kuo A."/>
            <person name="Miyauchi S."/>
            <person name="Kiss E."/>
            <person name="Drula E."/>
            <person name="Kohler A."/>
            <person name="Sanchez-Garcia M."/>
            <person name="Andreopoulos B."/>
            <person name="Barry K.W."/>
            <person name="Bonito G."/>
            <person name="Buee M."/>
            <person name="Carver A."/>
            <person name="Chen C."/>
            <person name="Cichocki N."/>
            <person name="Clum A."/>
            <person name="Culley D."/>
            <person name="Crous P.W."/>
            <person name="Fauchery L."/>
            <person name="Girlanda M."/>
            <person name="Hayes R."/>
            <person name="Keri Z."/>
            <person name="LaButti K."/>
            <person name="Lipzen A."/>
            <person name="Lombard V."/>
            <person name="Magnuson J."/>
            <person name="Maillard F."/>
            <person name="Morin E."/>
            <person name="Murat C."/>
            <person name="Nolan M."/>
            <person name="Ohm R."/>
            <person name="Pangilinan J."/>
            <person name="Pereira M."/>
            <person name="Perotto S."/>
            <person name="Peter M."/>
            <person name="Riley R."/>
            <person name="Sitrit Y."/>
            <person name="Stielow B."/>
            <person name="Szollosi G."/>
            <person name="Zifcakova L."/>
            <person name="Stursova M."/>
            <person name="Spatafora J.W."/>
            <person name="Tedersoo L."/>
            <person name="Vaario L.-M."/>
            <person name="Yamada A."/>
            <person name="Yan M."/>
            <person name="Wang P."/>
            <person name="Xu J."/>
            <person name="Bruns T."/>
            <person name="Baldrian P."/>
            <person name="Vilgalys R."/>
            <person name="Henrissat B."/>
            <person name="Grigoriev I.V."/>
            <person name="Hibbett D."/>
            <person name="Nagy L.G."/>
            <person name="Martin F.M."/>
        </authorList>
    </citation>
    <scope>NUCLEOTIDE SEQUENCE</scope>
    <source>
        <strain evidence="1">BED1</strain>
    </source>
</reference>